<accession>A0ABU2N7P3</accession>
<dbReference type="Proteomes" id="UP001183202">
    <property type="component" value="Unassembled WGS sequence"/>
</dbReference>
<proteinExistence type="predicted"/>
<evidence type="ECO:0000256" key="2">
    <source>
        <dbReference type="ARBA" id="ARBA00023027"/>
    </source>
</evidence>
<evidence type="ECO:0000313" key="4">
    <source>
        <dbReference type="EMBL" id="MDT0349073.1"/>
    </source>
</evidence>
<protein>
    <submittedName>
        <fullName evidence="4">NAD(P)-dependent oxidoreductase</fullName>
    </submittedName>
</protein>
<dbReference type="Gene3D" id="3.40.50.720">
    <property type="entry name" value="NAD(P)-binding Rossmann-like Domain"/>
    <property type="match status" value="2"/>
</dbReference>
<reference evidence="5" key="1">
    <citation type="submission" date="2023-07" db="EMBL/GenBank/DDBJ databases">
        <title>30 novel species of actinomycetes from the DSMZ collection.</title>
        <authorList>
            <person name="Nouioui I."/>
        </authorList>
    </citation>
    <scope>NUCLEOTIDE SEQUENCE [LARGE SCALE GENOMIC DNA]</scope>
    <source>
        <strain evidence="5">DSM 45834</strain>
    </source>
</reference>
<evidence type="ECO:0000313" key="5">
    <source>
        <dbReference type="Proteomes" id="UP001183202"/>
    </source>
</evidence>
<sequence>MTLTVLLPTTVPMPDAAPDGTRYVPYDPYTPLPEEHLDAEVLGVWGNPDEQLADAARRLRKLRLVQLFSAGSDNAARAGFDSGVVIASGRGLHDRPVAEHTLALVLAAARRLHRAFAAQRDHEWATDIGGLQPEPSPGVFSTLRGARITLWGFGSIARTLEPHLTALGATVTGVARTPRQEGHVTVIDEAHLLDELPQTDVLIMILPSTPATRGALDAETLAALPAHAWAVNVGRGDAVDEPALMDALRSGRLAGAALDVTSTEPLPADSPLWDTPNLIITPHAAGGRPLGGLDLLAENLDALLAGRPLRNVVEL</sequence>
<keyword evidence="2" id="KW-0520">NAD</keyword>
<dbReference type="Pfam" id="PF02826">
    <property type="entry name" value="2-Hacid_dh_C"/>
    <property type="match status" value="1"/>
</dbReference>
<evidence type="ECO:0000259" key="3">
    <source>
        <dbReference type="Pfam" id="PF02826"/>
    </source>
</evidence>
<keyword evidence="5" id="KW-1185">Reference proteome</keyword>
<organism evidence="4 5">
    <name type="scientific">Pseudonocardia charpentierae</name>
    <dbReference type="NCBI Taxonomy" id="3075545"/>
    <lineage>
        <taxon>Bacteria</taxon>
        <taxon>Bacillati</taxon>
        <taxon>Actinomycetota</taxon>
        <taxon>Actinomycetes</taxon>
        <taxon>Pseudonocardiales</taxon>
        <taxon>Pseudonocardiaceae</taxon>
        <taxon>Pseudonocardia</taxon>
    </lineage>
</organism>
<gene>
    <name evidence="4" type="ORF">RM445_05990</name>
</gene>
<dbReference type="SUPFAM" id="SSF52283">
    <property type="entry name" value="Formate/glycerate dehydrogenase catalytic domain-like"/>
    <property type="match status" value="1"/>
</dbReference>
<dbReference type="PANTHER" id="PTHR43333">
    <property type="entry name" value="2-HACID_DH_C DOMAIN-CONTAINING PROTEIN"/>
    <property type="match status" value="1"/>
</dbReference>
<dbReference type="InterPro" id="IPR036291">
    <property type="entry name" value="NAD(P)-bd_dom_sf"/>
</dbReference>
<evidence type="ECO:0000256" key="1">
    <source>
        <dbReference type="ARBA" id="ARBA00023002"/>
    </source>
</evidence>
<dbReference type="EMBL" id="JAVREJ010000003">
    <property type="protein sequence ID" value="MDT0349073.1"/>
    <property type="molecule type" value="Genomic_DNA"/>
</dbReference>
<keyword evidence="1" id="KW-0560">Oxidoreductase</keyword>
<dbReference type="SUPFAM" id="SSF51735">
    <property type="entry name" value="NAD(P)-binding Rossmann-fold domains"/>
    <property type="match status" value="1"/>
</dbReference>
<feature type="domain" description="D-isomer specific 2-hydroxyacid dehydrogenase NAD-binding" evidence="3">
    <location>
        <begin position="102"/>
        <end position="285"/>
    </location>
</feature>
<comment type="caution">
    <text evidence="4">The sequence shown here is derived from an EMBL/GenBank/DDBJ whole genome shotgun (WGS) entry which is preliminary data.</text>
</comment>
<dbReference type="RefSeq" id="WP_311555048.1">
    <property type="nucleotide sequence ID" value="NZ_JAVREJ010000003.1"/>
</dbReference>
<name>A0ABU2N7P3_9PSEU</name>
<dbReference type="InterPro" id="IPR006140">
    <property type="entry name" value="D-isomer_DH_NAD-bd"/>
</dbReference>
<dbReference type="PANTHER" id="PTHR43333:SF1">
    <property type="entry name" value="D-ISOMER SPECIFIC 2-HYDROXYACID DEHYDROGENASE NAD-BINDING DOMAIN-CONTAINING PROTEIN"/>
    <property type="match status" value="1"/>
</dbReference>